<dbReference type="RefSeq" id="WP_013171718.1">
    <property type="nucleotide sequence ID" value="NC_014219.1"/>
</dbReference>
<dbReference type="PANTHER" id="PTHR33841:SF1">
    <property type="entry name" value="DNA METHYLTRANSFERASE A"/>
    <property type="match status" value="1"/>
</dbReference>
<feature type="domain" description="MmeI-like target recognition" evidence="7">
    <location>
        <begin position="592"/>
        <end position="805"/>
    </location>
</feature>
<feature type="domain" description="MmeI-like C-terminal" evidence="8">
    <location>
        <begin position="806"/>
        <end position="880"/>
    </location>
</feature>
<keyword evidence="11" id="KW-1185">Reference proteome</keyword>
<dbReference type="Pfam" id="PF20467">
    <property type="entry name" value="MmeI_C"/>
    <property type="match status" value="1"/>
</dbReference>
<feature type="domain" description="MmeI-like helicase spacer" evidence="6">
    <location>
        <begin position="162"/>
        <end position="239"/>
    </location>
</feature>
<comment type="catalytic activity">
    <reaction evidence="4">
        <text>a 2'-deoxyadenosine in DNA + S-adenosyl-L-methionine = an N(6)-methyl-2'-deoxyadenosine in DNA + S-adenosyl-L-homocysteine + H(+)</text>
        <dbReference type="Rhea" id="RHEA:15197"/>
        <dbReference type="Rhea" id="RHEA-COMP:12418"/>
        <dbReference type="Rhea" id="RHEA-COMP:12419"/>
        <dbReference type="ChEBI" id="CHEBI:15378"/>
        <dbReference type="ChEBI" id="CHEBI:57856"/>
        <dbReference type="ChEBI" id="CHEBI:59789"/>
        <dbReference type="ChEBI" id="CHEBI:90615"/>
        <dbReference type="ChEBI" id="CHEBI:90616"/>
        <dbReference type="EC" id="2.1.1.72"/>
    </reaction>
</comment>
<evidence type="ECO:0000259" key="8">
    <source>
        <dbReference type="Pfam" id="PF20467"/>
    </source>
</evidence>
<dbReference type="eggNOG" id="COG1002">
    <property type="taxonomic scope" value="Bacteria"/>
</dbReference>
<dbReference type="InterPro" id="IPR050953">
    <property type="entry name" value="N4_N6_ade-DNA_methylase"/>
</dbReference>
<dbReference type="InterPro" id="IPR046816">
    <property type="entry name" value="MmeI_Mtase"/>
</dbReference>
<evidence type="ECO:0000256" key="4">
    <source>
        <dbReference type="ARBA" id="ARBA00047942"/>
    </source>
</evidence>
<reference evidence="10" key="1">
    <citation type="submission" date="2009-10" db="EMBL/GenBank/DDBJ databases">
        <title>Complete sequence of Bacillus selenitireducens MLS10.</title>
        <authorList>
            <consortium name="US DOE Joint Genome Institute"/>
            <person name="Lucas S."/>
            <person name="Copeland A."/>
            <person name="Lapidus A."/>
            <person name="Glavina del Rio T."/>
            <person name="Dalin E."/>
            <person name="Tice H."/>
            <person name="Bruce D."/>
            <person name="Goodwin L."/>
            <person name="Pitluck S."/>
            <person name="Sims D."/>
            <person name="Brettin T."/>
            <person name="Detter J.C."/>
            <person name="Han C."/>
            <person name="Larimer F."/>
            <person name="Land M."/>
            <person name="Hauser L."/>
            <person name="Kyrpides N."/>
            <person name="Ovchinnikova G."/>
            <person name="Stolz J."/>
        </authorList>
    </citation>
    <scope>NUCLEOTIDE SEQUENCE [LARGE SCALE GENOMIC DNA]</scope>
    <source>
        <strain evidence="10">MLS10</strain>
    </source>
</reference>
<dbReference type="AlphaFoldDB" id="D6XYY1"/>
<evidence type="ECO:0000256" key="2">
    <source>
        <dbReference type="ARBA" id="ARBA00022603"/>
    </source>
</evidence>
<dbReference type="OrthoDB" id="32195at2"/>
<name>D6XYY1_BACIE</name>
<dbReference type="Pfam" id="PF20466">
    <property type="entry name" value="MmeI_TRD"/>
    <property type="match status" value="1"/>
</dbReference>
<gene>
    <name evidence="10" type="ordered locus">Bsel_0760</name>
</gene>
<keyword evidence="3" id="KW-0808">Transferase</keyword>
<dbReference type="KEGG" id="bse:Bsel_0760"/>
<protein>
    <recommendedName>
        <fullName evidence="1">site-specific DNA-methyltransferase (adenine-specific)</fullName>
        <ecNumber evidence="1">2.1.1.72</ecNumber>
    </recommendedName>
</protein>
<dbReference type="Pfam" id="PF20464">
    <property type="entry name" value="MmeI_N"/>
    <property type="match status" value="1"/>
</dbReference>
<proteinExistence type="predicted"/>
<evidence type="ECO:0000313" key="10">
    <source>
        <dbReference type="EMBL" id="ADH98289.1"/>
    </source>
</evidence>
<evidence type="ECO:0000259" key="7">
    <source>
        <dbReference type="Pfam" id="PF20466"/>
    </source>
</evidence>
<dbReference type="STRING" id="439292.Bsel_0760"/>
<feature type="domain" description="MmeI-like DNA-methyltransferase" evidence="9">
    <location>
        <begin position="317"/>
        <end position="575"/>
    </location>
</feature>
<dbReference type="Pfam" id="PF20465">
    <property type="entry name" value="MmeI_hel"/>
    <property type="match status" value="1"/>
</dbReference>
<evidence type="ECO:0000313" key="11">
    <source>
        <dbReference type="Proteomes" id="UP000000271"/>
    </source>
</evidence>
<dbReference type="HOGENOM" id="CLU_005831_3_0_9"/>
<feature type="domain" description="MmeI-like N-terminal" evidence="5">
    <location>
        <begin position="15"/>
        <end position="158"/>
    </location>
</feature>
<dbReference type="InterPro" id="IPR046820">
    <property type="entry name" value="MmeI_TRD"/>
</dbReference>
<dbReference type="PANTHER" id="PTHR33841">
    <property type="entry name" value="DNA METHYLTRANSFERASE YEEA-RELATED"/>
    <property type="match status" value="1"/>
</dbReference>
<evidence type="ECO:0000256" key="3">
    <source>
        <dbReference type="ARBA" id="ARBA00022679"/>
    </source>
</evidence>
<dbReference type="REBASE" id="26447">
    <property type="entry name" value="BseMLSORF760P"/>
</dbReference>
<dbReference type="InterPro" id="IPR046818">
    <property type="entry name" value="MmeI_C"/>
</dbReference>
<dbReference type="InterPro" id="IPR046817">
    <property type="entry name" value="MmeI_N"/>
</dbReference>
<keyword evidence="2" id="KW-0489">Methyltransferase</keyword>
<evidence type="ECO:0000259" key="6">
    <source>
        <dbReference type="Pfam" id="PF20465"/>
    </source>
</evidence>
<dbReference type="EMBL" id="CP001791">
    <property type="protein sequence ID" value="ADH98289.1"/>
    <property type="molecule type" value="Genomic_DNA"/>
</dbReference>
<dbReference type="Pfam" id="PF20473">
    <property type="entry name" value="MmeI_Mtase"/>
    <property type="match status" value="1"/>
</dbReference>
<dbReference type="EC" id="2.1.1.72" evidence="1"/>
<dbReference type="GO" id="GO:0032259">
    <property type="term" value="P:methylation"/>
    <property type="evidence" value="ECO:0007669"/>
    <property type="project" value="UniProtKB-KW"/>
</dbReference>
<evidence type="ECO:0000259" key="5">
    <source>
        <dbReference type="Pfam" id="PF20464"/>
    </source>
</evidence>
<dbReference type="Proteomes" id="UP000000271">
    <property type="component" value="Chromosome"/>
</dbReference>
<sequence>MVIIELEDKITEIVNKGDYHEFIYEILEIYGTPRATITRLKKGNLNMSKKNDEVHLKRKVWFKRVENENLFSVFIELERNINSQSTKPRFLIVTDFNTLLAKDIKTDEVLDIQFIDLPKYFDFFLAWKGIEKAEFERENPADVKAAERFARLYNVLSKDNSKIDLFLVRLLFCLFAEDTGIFRQLSFTNSIKTLTREDGKDLNDFLKDVFRIMDIDKKDRLNDLPEYLNKFPYVNGQLFSEPHQDLVFSEKSRKLIIEAGELLDWSQINPDIFGSMIQAVSTRDNRSHLGVHYTSVPNIMKVIKPLFLDNLYKAFNDAYDDDFKLEMLLTRINKIKFFDPACGSGNFLIIAYKEMRRIEINIIKRLKEIRGDYLYMPSITLDQLYGIEIDEFAYEVALLSLWIADHQMNEELNNEIDNAVRPTLPLNISGNIHRGNALHMNWKNVCPNDPEDEVYVFGNPPYLGHHRQSDTHKSDIRRIFQGVRGNGYLDYICGWFYLGSEFIQNSNTTLAFVSTNSICQGEQVAILWSELFLKRINIHFAYQSFKWSNSARNNAGVTVVIIGLTAYKTEQNKLFTSYGERQVKNINAYLIDGENVIVRDIKKQLYGLPPMLFGNKPSDGGGLIFEFEEYIQAIEKYPYLKKYFRKYIGSDEILKGSYRYCLWIEEDCYDEIKDNPIISDRMNMVKLNREKSKAKSTREWANKPYKFKQISPFHKQANIDLDSYTIVVPAVSSESRFYIPMDLVSNKDTILSNRVYGIYGADIWILGILLSRMHMTWVRAVAGRLETRYSYSSGVCYNAFPIPEISQKRINLIEELVLEILDAREEDGRSLGEIYYPSNMPNDLLLAHQKLDKVVDRAYKNRDFSGDEERLRLLIELYSKKVNLR</sequence>
<dbReference type="InterPro" id="IPR029063">
    <property type="entry name" value="SAM-dependent_MTases_sf"/>
</dbReference>
<dbReference type="InterPro" id="IPR046819">
    <property type="entry name" value="MmeI_hel"/>
</dbReference>
<evidence type="ECO:0000259" key="9">
    <source>
        <dbReference type="Pfam" id="PF20473"/>
    </source>
</evidence>
<dbReference type="GO" id="GO:0009007">
    <property type="term" value="F:site-specific DNA-methyltransferase (adenine-specific) activity"/>
    <property type="evidence" value="ECO:0007669"/>
    <property type="project" value="UniProtKB-EC"/>
</dbReference>
<organism evidence="10 11">
    <name type="scientific">Bacillus selenitireducens (strain ATCC 700615 / DSM 15326 / MLS10)</name>
    <dbReference type="NCBI Taxonomy" id="439292"/>
    <lineage>
        <taxon>Bacteria</taxon>
        <taxon>Bacillati</taxon>
        <taxon>Bacillota</taxon>
        <taxon>Bacilli</taxon>
        <taxon>Bacillales</taxon>
        <taxon>Bacillaceae</taxon>
        <taxon>Salisediminibacterium</taxon>
    </lineage>
</organism>
<dbReference type="SUPFAM" id="SSF53335">
    <property type="entry name" value="S-adenosyl-L-methionine-dependent methyltransferases"/>
    <property type="match status" value="1"/>
</dbReference>
<accession>D6XYY1</accession>
<evidence type="ECO:0000256" key="1">
    <source>
        <dbReference type="ARBA" id="ARBA00011900"/>
    </source>
</evidence>
<dbReference type="Gene3D" id="3.40.50.150">
    <property type="entry name" value="Vaccinia Virus protein VP39"/>
    <property type="match status" value="1"/>
</dbReference>